<dbReference type="SUPFAM" id="SSF49899">
    <property type="entry name" value="Concanavalin A-like lectins/glucanases"/>
    <property type="match status" value="1"/>
</dbReference>
<dbReference type="SMART" id="SM00560">
    <property type="entry name" value="LamGL"/>
    <property type="match status" value="1"/>
</dbReference>
<evidence type="ECO:0000256" key="2">
    <source>
        <dbReference type="ARBA" id="ARBA00023157"/>
    </source>
</evidence>
<keyword evidence="2" id="KW-1015">Disulfide bond</keyword>
<keyword evidence="6" id="KW-1185">Reference proteome</keyword>
<organism evidence="5 6">
    <name type="scientific">Actinocorallia longicatena</name>
    <dbReference type="NCBI Taxonomy" id="111803"/>
    <lineage>
        <taxon>Bacteria</taxon>
        <taxon>Bacillati</taxon>
        <taxon>Actinomycetota</taxon>
        <taxon>Actinomycetes</taxon>
        <taxon>Streptosporangiales</taxon>
        <taxon>Thermomonosporaceae</taxon>
        <taxon>Actinocorallia</taxon>
    </lineage>
</organism>
<sequence length="754" mass="76233">MEAKALRHALSRLLAVVLAAGGMAVAAAAPGAAEGDQTISGTASPIWQTNNEVHAMAVSGGTLYAGGTFTTVRPPGSSTTTGRTYLAGFSTATGALTSFNVTLNGRVRALDVSPDGTKLYVGGDFTTVNGTTRNRLAAINLPAGTLATGFTANANAAVTSLKATATALYVGGDFSTLAGAAKARIGAVNATTGANIAGFAASTDNRVYTIAVDEDEGRVLLGGSFLTINGVSQPYIGSVDSATGASRPWAANGLGNCQLTVKKILNVDDHAYVTAEGGPPGCWEGVYKANVADGSIVWEDECLGAGQALAAIGSQIYFGSHTHDCARVPGGFTGPNNNNAFIWYRLNVLNAGTGDIGHWTPNTNAAGTTSVGPQVMATDGSQIFVGGDFTNVNGTAQQGLTRFAVKGVNTAPTTPGAPTATAVAPGHVKISVPGTSDRDNGTLTYQLFRDAGTTPIATQAVESWPYSLPKVTFTDTAPGAAGASVRYRVRVSDGSALTGYSAYSATVTVPASAPAAFASTVTGSSPWWRFNDLTDSSGNGTQPLLQGGAAVGQPGFLTGDGALATDGATGYAAAASPQVLGASFTVSTWFRTTGRLGGGLLGYSDAQTGAGTSSDRVVWLDNDGKVVAGIRTAATGGGPGARIAFARSPLTYRDGAWHQVAATYNGTTLLLYIDGQQVASATGTAANPLAAGGYLRAGYVNLGQFNTVFGRNFRNRPAPSSHFFDGSIDETAAYPVVLTAGQIAQQYVSGAAGS</sequence>
<accession>A0ABP6Q556</accession>
<dbReference type="RefSeq" id="WP_344823403.1">
    <property type="nucleotide sequence ID" value="NZ_BAAAUV010000003.1"/>
</dbReference>
<evidence type="ECO:0000313" key="5">
    <source>
        <dbReference type="EMBL" id="GAA3200743.1"/>
    </source>
</evidence>
<dbReference type="Pfam" id="PF17164">
    <property type="entry name" value="DUF5122"/>
    <property type="match status" value="1"/>
</dbReference>
<name>A0ABP6Q556_9ACTN</name>
<dbReference type="InterPro" id="IPR013320">
    <property type="entry name" value="ConA-like_dom_sf"/>
</dbReference>
<dbReference type="InterPro" id="IPR011047">
    <property type="entry name" value="Quinoprotein_ADH-like_sf"/>
</dbReference>
<evidence type="ECO:0000256" key="1">
    <source>
        <dbReference type="ARBA" id="ARBA00022729"/>
    </source>
</evidence>
<evidence type="ECO:0000259" key="4">
    <source>
        <dbReference type="SMART" id="SM00560"/>
    </source>
</evidence>
<comment type="caution">
    <text evidence="5">The sequence shown here is derived from an EMBL/GenBank/DDBJ whole genome shotgun (WGS) entry which is preliminary data.</text>
</comment>
<protein>
    <recommendedName>
        <fullName evidence="4">LamG-like jellyroll fold domain-containing protein</fullName>
    </recommendedName>
</protein>
<reference evidence="6" key="1">
    <citation type="journal article" date="2019" name="Int. J. Syst. Evol. Microbiol.">
        <title>The Global Catalogue of Microorganisms (GCM) 10K type strain sequencing project: providing services to taxonomists for standard genome sequencing and annotation.</title>
        <authorList>
            <consortium name="The Broad Institute Genomics Platform"/>
            <consortium name="The Broad Institute Genome Sequencing Center for Infectious Disease"/>
            <person name="Wu L."/>
            <person name="Ma J."/>
        </authorList>
    </citation>
    <scope>NUCLEOTIDE SEQUENCE [LARGE SCALE GENOMIC DNA]</scope>
    <source>
        <strain evidence="6">JCM 9377</strain>
    </source>
</reference>
<dbReference type="InterPro" id="IPR013431">
    <property type="entry name" value="Delta_60_rpt"/>
</dbReference>
<dbReference type="Gene3D" id="2.60.120.200">
    <property type="match status" value="1"/>
</dbReference>
<evidence type="ECO:0000313" key="6">
    <source>
        <dbReference type="Proteomes" id="UP001501237"/>
    </source>
</evidence>
<feature type="chain" id="PRO_5045551806" description="LamG-like jellyroll fold domain-containing protein" evidence="3">
    <location>
        <begin position="29"/>
        <end position="754"/>
    </location>
</feature>
<feature type="signal peptide" evidence="3">
    <location>
        <begin position="1"/>
        <end position="28"/>
    </location>
</feature>
<gene>
    <name evidence="5" type="ORF">GCM10010468_13630</name>
</gene>
<dbReference type="EMBL" id="BAAAUV010000003">
    <property type="protein sequence ID" value="GAA3200743.1"/>
    <property type="molecule type" value="Genomic_DNA"/>
</dbReference>
<evidence type="ECO:0000256" key="3">
    <source>
        <dbReference type="SAM" id="SignalP"/>
    </source>
</evidence>
<dbReference type="InterPro" id="IPR006558">
    <property type="entry name" value="LamG-like"/>
</dbReference>
<dbReference type="Proteomes" id="UP001501237">
    <property type="component" value="Unassembled WGS sequence"/>
</dbReference>
<dbReference type="Pfam" id="PF13385">
    <property type="entry name" value="Laminin_G_3"/>
    <property type="match status" value="1"/>
</dbReference>
<dbReference type="SUPFAM" id="SSF50998">
    <property type="entry name" value="Quinoprotein alcohol dehydrogenase-like"/>
    <property type="match status" value="1"/>
</dbReference>
<proteinExistence type="predicted"/>
<feature type="domain" description="LamG-like jellyroll fold" evidence="4">
    <location>
        <begin position="582"/>
        <end position="741"/>
    </location>
</feature>
<keyword evidence="1 3" id="KW-0732">Signal</keyword>